<dbReference type="SUPFAM" id="SSF53756">
    <property type="entry name" value="UDP-Glycosyltransferase/glycogen phosphorylase"/>
    <property type="match status" value="1"/>
</dbReference>
<dbReference type="eggNOG" id="KOG1192">
    <property type="taxonomic scope" value="Eukaryota"/>
</dbReference>
<dbReference type="FunFam" id="3.40.50.2000:FF:000019">
    <property type="entry name" value="Glycosyltransferase"/>
    <property type="match status" value="1"/>
</dbReference>
<reference evidence="7" key="1">
    <citation type="journal article" date="2013" name="Science">
        <title>The Amborella genome and the evolution of flowering plants.</title>
        <authorList>
            <consortium name="Amborella Genome Project"/>
        </authorList>
    </citation>
    <scope>NUCLEOTIDE SEQUENCE [LARGE SCALE GENOMIC DNA]</scope>
</reference>
<dbReference type="Gene3D" id="3.40.50.2000">
    <property type="entry name" value="Glycogen Phosphorylase B"/>
    <property type="match status" value="2"/>
</dbReference>
<evidence type="ECO:0000313" key="6">
    <source>
        <dbReference type="EMBL" id="ERN16515.1"/>
    </source>
</evidence>
<organism evidence="6 7">
    <name type="scientific">Amborella trichopoda</name>
    <dbReference type="NCBI Taxonomy" id="13333"/>
    <lineage>
        <taxon>Eukaryota</taxon>
        <taxon>Viridiplantae</taxon>
        <taxon>Streptophyta</taxon>
        <taxon>Embryophyta</taxon>
        <taxon>Tracheophyta</taxon>
        <taxon>Spermatophyta</taxon>
        <taxon>Magnoliopsida</taxon>
        <taxon>Amborellales</taxon>
        <taxon>Amborellaceae</taxon>
        <taxon>Amborella</taxon>
    </lineage>
</organism>
<comment type="similarity">
    <text evidence="1 4">Belongs to the UDP-glycosyltransferase family.</text>
</comment>
<dbReference type="EMBL" id="KI392442">
    <property type="protein sequence ID" value="ERN16515.1"/>
    <property type="molecule type" value="Genomic_DNA"/>
</dbReference>
<evidence type="ECO:0000256" key="4">
    <source>
        <dbReference type="RuleBase" id="RU003718"/>
    </source>
</evidence>
<dbReference type="EC" id="2.4.1.-" evidence="5"/>
<evidence type="ECO:0000313" key="7">
    <source>
        <dbReference type="Proteomes" id="UP000017836"/>
    </source>
</evidence>
<keyword evidence="2 4" id="KW-0328">Glycosyltransferase</keyword>
<name>U5D2S8_AMBTC</name>
<dbReference type="Proteomes" id="UP000017836">
    <property type="component" value="Unassembled WGS sequence"/>
</dbReference>
<dbReference type="GO" id="GO:0080044">
    <property type="term" value="F:quercetin 7-O-glucosyltransferase activity"/>
    <property type="evidence" value="ECO:0000318"/>
    <property type="project" value="GO_Central"/>
</dbReference>
<dbReference type="OMA" id="SKICPIR"/>
<protein>
    <recommendedName>
        <fullName evidence="5">Glycosyltransferase</fullName>
        <ecNumber evidence="5">2.4.1.-</ecNumber>
    </recommendedName>
</protein>
<gene>
    <name evidence="6" type="ORF">AMTR_s00031p00084280</name>
</gene>
<dbReference type="AlphaFoldDB" id="U5D2S8"/>
<evidence type="ECO:0000256" key="3">
    <source>
        <dbReference type="ARBA" id="ARBA00022679"/>
    </source>
</evidence>
<evidence type="ECO:0000256" key="5">
    <source>
        <dbReference type="RuleBase" id="RU362057"/>
    </source>
</evidence>
<dbReference type="GO" id="GO:0005737">
    <property type="term" value="C:cytoplasm"/>
    <property type="evidence" value="ECO:0000318"/>
    <property type="project" value="GO_Central"/>
</dbReference>
<keyword evidence="7" id="KW-1185">Reference proteome</keyword>
<evidence type="ECO:0000256" key="2">
    <source>
        <dbReference type="ARBA" id="ARBA00022676"/>
    </source>
</evidence>
<dbReference type="CDD" id="cd03784">
    <property type="entry name" value="GT1_Gtf-like"/>
    <property type="match status" value="1"/>
</dbReference>
<evidence type="ECO:0000256" key="1">
    <source>
        <dbReference type="ARBA" id="ARBA00009995"/>
    </source>
</evidence>
<accession>U5D2S8</accession>
<dbReference type="Pfam" id="PF00201">
    <property type="entry name" value="UDPGT"/>
    <property type="match status" value="1"/>
</dbReference>
<dbReference type="GO" id="GO:0080043">
    <property type="term" value="F:quercetin 3-O-glucosyltransferase activity"/>
    <property type="evidence" value="ECO:0000318"/>
    <property type="project" value="GO_Central"/>
</dbReference>
<keyword evidence="3 4" id="KW-0808">Transferase</keyword>
<dbReference type="HOGENOM" id="CLU_001724_0_1_1"/>
<dbReference type="InterPro" id="IPR035595">
    <property type="entry name" value="UDP_glycos_trans_CS"/>
</dbReference>
<dbReference type="OrthoDB" id="5835829at2759"/>
<sequence length="473" mass="51848">MGAISYWSPSQDKAMLSQQSDLLAASNASLLVSLATNKTVGQQMHDASAAGPVGPISFETFSDGLGMPDNNQHDLDKFMAQLNCAGPEGLAALINDLQARGRPVHYVVSNPFMPFVVDVAEGFGIPCAMLWIQSCAVYAVYYRSLYRLGEFPTPERPNIDISLRGLPVLKTNELPSFLVPFAPYQCLADAILCHIRKINKVKWVLANSFHALETEAIRSMSELTPIMPVGPLVPSKLLGKSTASEMQGDLWKPEDDCLNWLSTQPREFVIYVAFGSVVSLPPKQIEELAWGLASSGRPFLWVGKPVASTSKFLLPDGFLDATAGRGKVVKWCPQVEVLTHPAVACFVTHCGWNSTLETIAAGTPILAFAHWGDQVTNAKFLVDVFGVGVRLERDAEGVVRRDEVCRCIEEIREGPRASKMRENAMKLKEAAREALEEGGSSYKNLRVFVENLMSLALEVQAIRVRLPEDQSPD</sequence>
<dbReference type="InterPro" id="IPR002213">
    <property type="entry name" value="UDP_glucos_trans"/>
</dbReference>
<proteinExistence type="inferred from homology"/>
<dbReference type="PANTHER" id="PTHR11926">
    <property type="entry name" value="GLUCOSYL/GLUCURONOSYL TRANSFERASES"/>
    <property type="match status" value="1"/>
</dbReference>
<dbReference type="Gramene" id="ERN16515">
    <property type="protein sequence ID" value="ERN16515"/>
    <property type="gene ID" value="AMTR_s00031p00084280"/>
</dbReference>
<dbReference type="KEGG" id="atr:18444827"/>
<dbReference type="PANTHER" id="PTHR11926:SF986">
    <property type="entry name" value="UDP-GLYCOSYLTRANSFERASE 84A1"/>
    <property type="match status" value="1"/>
</dbReference>
<dbReference type="PROSITE" id="PS00375">
    <property type="entry name" value="UDPGT"/>
    <property type="match status" value="1"/>
</dbReference>